<name>A0A1I4N9K6_9RHOB</name>
<organism evidence="2 3">
    <name type="scientific">Shimia aestuarii</name>
    <dbReference type="NCBI Taxonomy" id="254406"/>
    <lineage>
        <taxon>Bacteria</taxon>
        <taxon>Pseudomonadati</taxon>
        <taxon>Pseudomonadota</taxon>
        <taxon>Alphaproteobacteria</taxon>
        <taxon>Rhodobacterales</taxon>
        <taxon>Roseobacteraceae</taxon>
    </lineage>
</organism>
<gene>
    <name evidence="2" type="ORF">SAMN04488042_10467</name>
</gene>
<proteinExistence type="predicted"/>
<evidence type="ECO:0008006" key="4">
    <source>
        <dbReference type="Google" id="ProtNLM"/>
    </source>
</evidence>
<evidence type="ECO:0000256" key="1">
    <source>
        <dbReference type="SAM" id="SignalP"/>
    </source>
</evidence>
<dbReference type="AlphaFoldDB" id="A0A1I4N9K6"/>
<feature type="chain" id="PRO_5011722309" description="Chitin binding Peritrophin-A domain-containing protein" evidence="1">
    <location>
        <begin position="23"/>
        <end position="50"/>
    </location>
</feature>
<protein>
    <recommendedName>
        <fullName evidence="4">Chitin binding Peritrophin-A domain-containing protein</fullName>
    </recommendedName>
</protein>
<dbReference type="Proteomes" id="UP000199144">
    <property type="component" value="Unassembled WGS sequence"/>
</dbReference>
<dbReference type="EMBL" id="FOTQ01000004">
    <property type="protein sequence ID" value="SFM12242.1"/>
    <property type="molecule type" value="Genomic_DNA"/>
</dbReference>
<feature type="signal peptide" evidence="1">
    <location>
        <begin position="1"/>
        <end position="22"/>
    </location>
</feature>
<accession>A0A1I4N9K6</accession>
<sequence length="50" mass="5349">MSKLLNATLVTALLAGSILATAASADQRKKCAPGSYWDPRDQKCIWGNGR</sequence>
<evidence type="ECO:0000313" key="3">
    <source>
        <dbReference type="Proteomes" id="UP000199144"/>
    </source>
</evidence>
<reference evidence="2 3" key="1">
    <citation type="submission" date="2016-10" db="EMBL/GenBank/DDBJ databases">
        <authorList>
            <person name="de Groot N.N."/>
        </authorList>
    </citation>
    <scope>NUCLEOTIDE SEQUENCE [LARGE SCALE GENOMIC DNA]</scope>
    <source>
        <strain evidence="2 3">DSM 15283</strain>
    </source>
</reference>
<keyword evidence="3" id="KW-1185">Reference proteome</keyword>
<evidence type="ECO:0000313" key="2">
    <source>
        <dbReference type="EMBL" id="SFM12242.1"/>
    </source>
</evidence>
<dbReference type="STRING" id="254406.SAMN04488042_10467"/>
<keyword evidence="1" id="KW-0732">Signal</keyword>